<accession>A0AAN7XJA1</accession>
<evidence type="ECO:0000313" key="1">
    <source>
        <dbReference type="EMBL" id="KAK5864423.1"/>
    </source>
</evidence>
<evidence type="ECO:0000313" key="2">
    <source>
        <dbReference type="Proteomes" id="UP001346869"/>
    </source>
</evidence>
<protein>
    <submittedName>
        <fullName evidence="1">Uncharacterized protein</fullName>
    </submittedName>
</protein>
<comment type="caution">
    <text evidence="1">The sequence shown here is derived from an EMBL/GenBank/DDBJ whole genome shotgun (WGS) entry which is preliminary data.</text>
</comment>
<reference evidence="1 2" key="2">
    <citation type="journal article" date="2023" name="Mol. Biol. Evol.">
        <title>Genomics of Secondarily Temperate Adaptation in the Only Non-Antarctic Icefish.</title>
        <authorList>
            <person name="Rivera-Colon A.G."/>
            <person name="Rayamajhi N."/>
            <person name="Minhas B.F."/>
            <person name="Madrigal G."/>
            <person name="Bilyk K.T."/>
            <person name="Yoon V."/>
            <person name="Hune M."/>
            <person name="Gregory S."/>
            <person name="Cheng C.H.C."/>
            <person name="Catchen J.M."/>
        </authorList>
    </citation>
    <scope>NUCLEOTIDE SEQUENCE [LARGE SCALE GENOMIC DNA]</scope>
    <source>
        <strain evidence="1">JMC-PN-2008</strain>
    </source>
</reference>
<name>A0AAN7XJA1_ELEMC</name>
<organism evidence="1 2">
    <name type="scientific">Eleginops maclovinus</name>
    <name type="common">Patagonian blennie</name>
    <name type="synonym">Eleginus maclovinus</name>
    <dbReference type="NCBI Taxonomy" id="56733"/>
    <lineage>
        <taxon>Eukaryota</taxon>
        <taxon>Metazoa</taxon>
        <taxon>Chordata</taxon>
        <taxon>Craniata</taxon>
        <taxon>Vertebrata</taxon>
        <taxon>Euteleostomi</taxon>
        <taxon>Actinopterygii</taxon>
        <taxon>Neopterygii</taxon>
        <taxon>Teleostei</taxon>
        <taxon>Neoteleostei</taxon>
        <taxon>Acanthomorphata</taxon>
        <taxon>Eupercaria</taxon>
        <taxon>Perciformes</taxon>
        <taxon>Notothenioidei</taxon>
        <taxon>Eleginopidae</taxon>
        <taxon>Eleginops</taxon>
    </lineage>
</organism>
<gene>
    <name evidence="1" type="ORF">PBY51_015667</name>
</gene>
<sequence length="107" mass="11879">MDDLKFELLLIPTEVDCGNTTFNSPVNESDSNVEALACYIAGLEAAKCADEQERIVDTIKALKDGSNDQRDPSGCNLQTTTSTFEPFVKNIESFVQRINTETMLKRN</sequence>
<dbReference type="EMBL" id="JAUZQC010000010">
    <property type="protein sequence ID" value="KAK5864423.1"/>
    <property type="molecule type" value="Genomic_DNA"/>
</dbReference>
<keyword evidence="2" id="KW-1185">Reference proteome</keyword>
<dbReference type="Proteomes" id="UP001346869">
    <property type="component" value="Unassembled WGS sequence"/>
</dbReference>
<reference evidence="1 2" key="1">
    <citation type="journal article" date="2023" name="Genes (Basel)">
        <title>Chromosome-Level Genome Assembly and Circadian Gene Repertoire of the Patagonia Blennie Eleginops maclovinus-The Closest Ancestral Proxy of Antarctic Cryonotothenioids.</title>
        <authorList>
            <person name="Cheng C.C."/>
            <person name="Rivera-Colon A.G."/>
            <person name="Minhas B.F."/>
            <person name="Wilson L."/>
            <person name="Rayamajhi N."/>
            <person name="Vargas-Chacoff L."/>
            <person name="Catchen J.M."/>
        </authorList>
    </citation>
    <scope>NUCLEOTIDE SEQUENCE [LARGE SCALE GENOMIC DNA]</scope>
    <source>
        <strain evidence="1">JMC-PN-2008</strain>
    </source>
</reference>
<dbReference type="AlphaFoldDB" id="A0AAN7XJA1"/>
<proteinExistence type="predicted"/>